<dbReference type="HAMAP" id="MF_00108">
    <property type="entry name" value="IspD"/>
    <property type="match status" value="1"/>
</dbReference>
<sequence length="323" mass="36812">MPLSSSSSFCFLWRTTVFQKHKDGTLFKSIRYSCAHNQFWNFCFPYRPFHPTTQLLRRLWTVRYDFELPSGSHNLKSLSCCLKDNVKESNCSVILLAGGSGKRMNSNIPKQYLLLHGKPVLEYSLELFLSVKQVFQVIIVMDLHYKVFLRPHLIQDPRIEFACPGKERQDSVYNGLQKVKSSADLVCIHDAARPLVSREIIEKCFSDAAVHGAAVVGVPSKSTIKESVDGSFVYRTLDRTRLWEIQTPQVIRPELLRRGFVKVNDESVTVTDDVSIVEKLGEPVKLTLGEYSNIKLTTEEDLKVAEYILLSRKTETMETAVNS</sequence>
<dbReference type="PANTHER" id="PTHR32125">
    <property type="entry name" value="2-C-METHYL-D-ERYTHRITOL 4-PHOSPHATE CYTIDYLYLTRANSFERASE, CHLOROPLASTIC"/>
    <property type="match status" value="1"/>
</dbReference>
<evidence type="ECO:0000256" key="4">
    <source>
        <dbReference type="ARBA" id="ARBA00022679"/>
    </source>
</evidence>
<evidence type="ECO:0000256" key="1">
    <source>
        <dbReference type="ARBA" id="ARBA00004787"/>
    </source>
</evidence>
<name>A0A9C7Q1L9_9RHOD</name>
<proteinExistence type="inferred from homology"/>
<keyword evidence="6" id="KW-0414">Isoprene biosynthesis</keyword>
<accession>A0A9C7Q1L9</accession>
<keyword evidence="4" id="KW-0808">Transferase</keyword>
<comment type="caution">
    <text evidence="8">The sequence shown here is derived from an EMBL/GenBank/DDBJ whole genome shotgun (WGS) entry which is preliminary data.</text>
</comment>
<keyword evidence="5" id="KW-0548">Nucleotidyltransferase</keyword>
<dbReference type="GO" id="GO:0050518">
    <property type="term" value="F:2-C-methyl-D-erythritol 4-phosphate cytidylyltransferase activity"/>
    <property type="evidence" value="ECO:0007669"/>
    <property type="project" value="UniProtKB-EC"/>
</dbReference>
<dbReference type="GO" id="GO:0008299">
    <property type="term" value="P:isoprenoid biosynthetic process"/>
    <property type="evidence" value="ECO:0007669"/>
    <property type="project" value="UniProtKB-KW"/>
</dbReference>
<organism evidence="8 9">
    <name type="scientific">Galdieria partita</name>
    <dbReference type="NCBI Taxonomy" id="83374"/>
    <lineage>
        <taxon>Eukaryota</taxon>
        <taxon>Rhodophyta</taxon>
        <taxon>Bangiophyceae</taxon>
        <taxon>Galdieriales</taxon>
        <taxon>Galdieriaceae</taxon>
        <taxon>Galdieria</taxon>
    </lineage>
</organism>
<dbReference type="EMBL" id="BQMJ01000052">
    <property type="protein sequence ID" value="GJQ14220.1"/>
    <property type="molecule type" value="Genomic_DNA"/>
</dbReference>
<evidence type="ECO:0000313" key="9">
    <source>
        <dbReference type="Proteomes" id="UP001061958"/>
    </source>
</evidence>
<dbReference type="AlphaFoldDB" id="A0A9C7Q1L9"/>
<evidence type="ECO:0000256" key="3">
    <source>
        <dbReference type="ARBA" id="ARBA00012526"/>
    </source>
</evidence>
<evidence type="ECO:0000313" key="8">
    <source>
        <dbReference type="EMBL" id="GJQ14220.1"/>
    </source>
</evidence>
<dbReference type="InterPro" id="IPR029044">
    <property type="entry name" value="Nucleotide-diphossugar_trans"/>
</dbReference>
<dbReference type="PROSITE" id="PS01295">
    <property type="entry name" value="ISPD"/>
    <property type="match status" value="1"/>
</dbReference>
<dbReference type="Gene3D" id="3.90.550.10">
    <property type="entry name" value="Spore Coat Polysaccharide Biosynthesis Protein SpsA, Chain A"/>
    <property type="match status" value="1"/>
</dbReference>
<dbReference type="PANTHER" id="PTHR32125:SF4">
    <property type="entry name" value="2-C-METHYL-D-ERYTHRITOL 4-PHOSPHATE CYTIDYLYLTRANSFERASE, CHLOROPLASTIC"/>
    <property type="match status" value="1"/>
</dbReference>
<dbReference type="InterPro" id="IPR034683">
    <property type="entry name" value="IspD/TarI"/>
</dbReference>
<evidence type="ECO:0000256" key="5">
    <source>
        <dbReference type="ARBA" id="ARBA00022695"/>
    </source>
</evidence>
<evidence type="ECO:0000256" key="6">
    <source>
        <dbReference type="ARBA" id="ARBA00023229"/>
    </source>
</evidence>
<comment type="similarity">
    <text evidence="2">Belongs to the IspD/TarI cytidylyltransferase family. IspD subfamily.</text>
</comment>
<evidence type="ECO:0000256" key="2">
    <source>
        <dbReference type="ARBA" id="ARBA00009789"/>
    </source>
</evidence>
<dbReference type="SUPFAM" id="SSF53448">
    <property type="entry name" value="Nucleotide-diphospho-sugar transferases"/>
    <property type="match status" value="1"/>
</dbReference>
<evidence type="ECO:0000256" key="7">
    <source>
        <dbReference type="ARBA" id="ARBA00069967"/>
    </source>
</evidence>
<dbReference type="CDD" id="cd02516">
    <property type="entry name" value="CDP-ME_synthetase"/>
    <property type="match status" value="1"/>
</dbReference>
<gene>
    <name evidence="8" type="ORF">GpartN1_g6011.t1</name>
</gene>
<reference evidence="8" key="1">
    <citation type="journal article" date="2022" name="Proc. Natl. Acad. Sci. U.S.A.">
        <title>Life cycle and functional genomics of the unicellular red alga Galdieria for elucidating algal and plant evolution and industrial use.</title>
        <authorList>
            <person name="Hirooka S."/>
            <person name="Itabashi T."/>
            <person name="Ichinose T.M."/>
            <person name="Onuma R."/>
            <person name="Fujiwara T."/>
            <person name="Yamashita S."/>
            <person name="Jong L.W."/>
            <person name="Tomita R."/>
            <person name="Iwane A.H."/>
            <person name="Miyagishima S.Y."/>
        </authorList>
    </citation>
    <scope>NUCLEOTIDE SEQUENCE</scope>
    <source>
        <strain evidence="8">NBRC 102759</strain>
    </source>
</reference>
<dbReference type="EC" id="2.7.7.60" evidence="3"/>
<dbReference type="OrthoDB" id="414267at2759"/>
<dbReference type="InterPro" id="IPR018294">
    <property type="entry name" value="ISPD_synthase_CS"/>
</dbReference>
<reference evidence="8" key="2">
    <citation type="submission" date="2022-01" db="EMBL/GenBank/DDBJ databases">
        <authorList>
            <person name="Hirooka S."/>
            <person name="Miyagishima S.Y."/>
        </authorList>
    </citation>
    <scope>NUCLEOTIDE SEQUENCE</scope>
    <source>
        <strain evidence="8">NBRC 102759</strain>
    </source>
</reference>
<comment type="pathway">
    <text evidence="1">Isoprenoid biosynthesis; isopentenyl diphosphate biosynthesis via DXP pathway; isopentenyl diphosphate from 1-deoxy-D-xylulose 5-phosphate: step 2/6.</text>
</comment>
<dbReference type="InterPro" id="IPR050088">
    <property type="entry name" value="IspD/TarI_cytidylyltransf_bact"/>
</dbReference>
<dbReference type="NCBIfam" id="TIGR00453">
    <property type="entry name" value="ispD"/>
    <property type="match status" value="1"/>
</dbReference>
<dbReference type="Pfam" id="PF01128">
    <property type="entry name" value="IspD"/>
    <property type="match status" value="1"/>
</dbReference>
<protein>
    <recommendedName>
        <fullName evidence="7">2-C-methyl-D-erythritol 4-phosphate cytidylyltransferase, chloroplastic</fullName>
        <ecNumber evidence="3">2.7.7.60</ecNumber>
    </recommendedName>
</protein>
<keyword evidence="9" id="KW-1185">Reference proteome</keyword>
<dbReference type="FunFam" id="3.90.550.10:FF:000003">
    <property type="entry name" value="2-C-methyl-D-erythritol 4-phosphate cytidylyltransferase"/>
    <property type="match status" value="1"/>
</dbReference>
<dbReference type="InterPro" id="IPR001228">
    <property type="entry name" value="IspD"/>
</dbReference>
<dbReference type="Proteomes" id="UP001061958">
    <property type="component" value="Unassembled WGS sequence"/>
</dbReference>